<feature type="domain" description="Histidine kinase/HSP90-like ATPase" evidence="2">
    <location>
        <begin position="21"/>
        <end position="117"/>
    </location>
</feature>
<evidence type="ECO:0000256" key="1">
    <source>
        <dbReference type="ARBA" id="ARBA00022527"/>
    </source>
</evidence>
<evidence type="ECO:0000313" key="3">
    <source>
        <dbReference type="EMBL" id="KUL47715.1"/>
    </source>
</evidence>
<name>A0A0X3VSM6_STRVO</name>
<gene>
    <name evidence="3" type="ORF">ADL28_31775</name>
</gene>
<dbReference type="EMBL" id="LLZJ01000383">
    <property type="protein sequence ID" value="KUL47715.1"/>
    <property type="molecule type" value="Genomic_DNA"/>
</dbReference>
<keyword evidence="1" id="KW-0418">Kinase</keyword>
<reference evidence="4" key="1">
    <citation type="submission" date="2015-10" db="EMBL/GenBank/DDBJ databases">
        <authorList>
            <person name="Ju K.-S."/>
            <person name="Doroghazi J.R."/>
            <person name="Metcalf W.W."/>
        </authorList>
    </citation>
    <scope>NUCLEOTIDE SEQUENCE [LARGE SCALE GENOMIC DNA]</scope>
    <source>
        <strain evidence="4">NRRL F-8817</strain>
    </source>
</reference>
<dbReference type="InterPro" id="IPR003594">
    <property type="entry name" value="HATPase_dom"/>
</dbReference>
<proteinExistence type="predicted"/>
<dbReference type="InterPro" id="IPR050267">
    <property type="entry name" value="Anti-sigma-factor_SerPK"/>
</dbReference>
<protein>
    <submittedName>
        <fullName evidence="3">ATP-binding protein</fullName>
    </submittedName>
</protein>
<dbReference type="InterPro" id="IPR036890">
    <property type="entry name" value="HATPase_C_sf"/>
</dbReference>
<keyword evidence="3" id="KW-0547">Nucleotide-binding</keyword>
<keyword evidence="1" id="KW-0808">Transferase</keyword>
<dbReference type="Pfam" id="PF13581">
    <property type="entry name" value="HATPase_c_2"/>
    <property type="match status" value="1"/>
</dbReference>
<keyword evidence="1" id="KW-0723">Serine/threonine-protein kinase</keyword>
<dbReference type="CDD" id="cd16936">
    <property type="entry name" value="HATPase_RsbW-like"/>
    <property type="match status" value="1"/>
</dbReference>
<dbReference type="Gene3D" id="3.30.565.10">
    <property type="entry name" value="Histidine kinase-like ATPase, C-terminal domain"/>
    <property type="match status" value="1"/>
</dbReference>
<evidence type="ECO:0000259" key="2">
    <source>
        <dbReference type="Pfam" id="PF13581"/>
    </source>
</evidence>
<dbReference type="AlphaFoldDB" id="A0A0X3VSM6"/>
<comment type="caution">
    <text evidence="3">The sequence shown here is derived from an EMBL/GenBank/DDBJ whole genome shotgun (WGS) entry which is preliminary data.</text>
</comment>
<dbReference type="PANTHER" id="PTHR35526">
    <property type="entry name" value="ANTI-SIGMA-F FACTOR RSBW-RELATED"/>
    <property type="match status" value="1"/>
</dbReference>
<dbReference type="GO" id="GO:0004674">
    <property type="term" value="F:protein serine/threonine kinase activity"/>
    <property type="evidence" value="ECO:0007669"/>
    <property type="project" value="UniProtKB-KW"/>
</dbReference>
<evidence type="ECO:0000313" key="4">
    <source>
        <dbReference type="Proteomes" id="UP000053413"/>
    </source>
</evidence>
<organism evidence="3 4">
    <name type="scientific">Streptomyces violaceusniger</name>
    <dbReference type="NCBI Taxonomy" id="68280"/>
    <lineage>
        <taxon>Bacteria</taxon>
        <taxon>Bacillati</taxon>
        <taxon>Actinomycetota</taxon>
        <taxon>Actinomycetes</taxon>
        <taxon>Kitasatosporales</taxon>
        <taxon>Streptomycetaceae</taxon>
        <taxon>Streptomyces</taxon>
        <taxon>Streptomyces violaceusniger group</taxon>
    </lineage>
</organism>
<dbReference type="RefSeq" id="WP_063804967.1">
    <property type="nucleotide sequence ID" value="NZ_LLZJ01000383.1"/>
</dbReference>
<dbReference type="Proteomes" id="UP000053413">
    <property type="component" value="Unassembled WGS sequence"/>
</dbReference>
<keyword evidence="3" id="KW-0067">ATP-binding</keyword>
<dbReference type="SUPFAM" id="SSF55874">
    <property type="entry name" value="ATPase domain of HSP90 chaperone/DNA topoisomerase II/histidine kinase"/>
    <property type="match status" value="1"/>
</dbReference>
<dbReference type="OrthoDB" id="4251531at2"/>
<accession>A0A0X3VSM6</accession>
<dbReference type="GO" id="GO:0005524">
    <property type="term" value="F:ATP binding"/>
    <property type="evidence" value="ECO:0007669"/>
    <property type="project" value="UniProtKB-KW"/>
</dbReference>
<sequence length="160" mass="17414">MKPELTGPDGRVVVRRWTRHPRCVALARADLRKALAGWGLVAVEEVALLVLSELITNAVRHARVPGHEIETRYLYQGDKVQIEVHDASDERPELRNPSCEVAHGRGLVLVEALADRWGVTPCPVVGKSVWAVLTAPGSDADQAMKGGMRHGKADAEMDGT</sequence>
<dbReference type="PANTHER" id="PTHR35526:SF3">
    <property type="entry name" value="ANTI-SIGMA-F FACTOR RSBW"/>
    <property type="match status" value="1"/>
</dbReference>